<evidence type="ECO:0000313" key="2">
    <source>
        <dbReference type="Proteomes" id="UP000310108"/>
    </source>
</evidence>
<organism evidence="1 2">
    <name type="scientific">Colletotrichum tanaceti</name>
    <dbReference type="NCBI Taxonomy" id="1306861"/>
    <lineage>
        <taxon>Eukaryota</taxon>
        <taxon>Fungi</taxon>
        <taxon>Dikarya</taxon>
        <taxon>Ascomycota</taxon>
        <taxon>Pezizomycotina</taxon>
        <taxon>Sordariomycetes</taxon>
        <taxon>Hypocreomycetidae</taxon>
        <taxon>Glomerellales</taxon>
        <taxon>Glomerellaceae</taxon>
        <taxon>Colletotrichum</taxon>
        <taxon>Colletotrichum destructivum species complex</taxon>
    </lineage>
</organism>
<gene>
    <name evidence="1" type="ORF">CTA1_12223</name>
</gene>
<accession>A0A4V6Y9D3</accession>
<name>A0A4V6Y9D3_9PEZI</name>
<proteinExistence type="predicted"/>
<reference evidence="1 2" key="1">
    <citation type="journal article" date="2019" name="PLoS ONE">
        <title>Comparative genome analysis indicates high evolutionary potential of pathogenicity genes in Colletotrichum tanaceti.</title>
        <authorList>
            <person name="Lelwala R.V."/>
            <person name="Korhonen P.K."/>
            <person name="Young N.D."/>
            <person name="Scott J.B."/>
            <person name="Ades P.A."/>
            <person name="Gasser R.B."/>
            <person name="Taylor P.W.J."/>
        </authorList>
    </citation>
    <scope>NUCLEOTIDE SEQUENCE [LARGE SCALE GENOMIC DNA]</scope>
    <source>
        <strain evidence="1">BRIP57314</strain>
    </source>
</reference>
<comment type="caution">
    <text evidence="1">The sequence shown here is derived from an EMBL/GenBank/DDBJ whole genome shotgun (WGS) entry which is preliminary data.</text>
</comment>
<dbReference type="AlphaFoldDB" id="A0A4V6Y9D3"/>
<protein>
    <submittedName>
        <fullName evidence="1">Uncharacterized protein</fullName>
    </submittedName>
</protein>
<dbReference type="Proteomes" id="UP000310108">
    <property type="component" value="Unassembled WGS sequence"/>
</dbReference>
<sequence>MHLNNSTIIGKRNFLDCYYKAALTSSRRKLRLVKERILQLNPVSQITLVKLKAVLLLRLGENNR</sequence>
<dbReference type="EMBL" id="PJEX01000334">
    <property type="protein sequence ID" value="TKW51106.1"/>
    <property type="molecule type" value="Genomic_DNA"/>
</dbReference>
<keyword evidence="2" id="KW-1185">Reference proteome</keyword>
<evidence type="ECO:0000313" key="1">
    <source>
        <dbReference type="EMBL" id="TKW51106.1"/>
    </source>
</evidence>